<evidence type="ECO:0000256" key="2">
    <source>
        <dbReference type="ARBA" id="ARBA00004742"/>
    </source>
</evidence>
<organism evidence="14 15">
    <name type="scientific">Alicyclobacillus mengziensis</name>
    <dbReference type="NCBI Taxonomy" id="2931921"/>
    <lineage>
        <taxon>Bacteria</taxon>
        <taxon>Bacillati</taxon>
        <taxon>Bacillota</taxon>
        <taxon>Bacilli</taxon>
        <taxon>Bacillales</taxon>
        <taxon>Alicyclobacillaceae</taxon>
        <taxon>Alicyclobacillus</taxon>
    </lineage>
</organism>
<evidence type="ECO:0000256" key="8">
    <source>
        <dbReference type="ARBA" id="ARBA00023014"/>
    </source>
</evidence>
<evidence type="ECO:0000256" key="11">
    <source>
        <dbReference type="PIRNR" id="PIRNR036692"/>
    </source>
</evidence>
<dbReference type="InterPro" id="IPR004643">
    <property type="entry name" value="Fe-S_L-Ser_bsu"/>
</dbReference>
<dbReference type="GO" id="GO:0003941">
    <property type="term" value="F:L-serine ammonia-lyase activity"/>
    <property type="evidence" value="ECO:0007669"/>
    <property type="project" value="UniProtKB-UniRule"/>
</dbReference>
<comment type="catalytic activity">
    <reaction evidence="10 11 12">
        <text>L-serine = pyruvate + NH4(+)</text>
        <dbReference type="Rhea" id="RHEA:19169"/>
        <dbReference type="ChEBI" id="CHEBI:15361"/>
        <dbReference type="ChEBI" id="CHEBI:28938"/>
        <dbReference type="ChEBI" id="CHEBI:33384"/>
        <dbReference type="EC" id="4.3.1.17"/>
    </reaction>
</comment>
<keyword evidence="8 11" id="KW-0411">Iron-sulfur</keyword>
<evidence type="ECO:0000256" key="6">
    <source>
        <dbReference type="ARBA" id="ARBA00022723"/>
    </source>
</evidence>
<keyword evidence="5 11" id="KW-0004">4Fe-4S</keyword>
<proteinExistence type="inferred from homology"/>
<accession>A0A9X7VVA5</accession>
<dbReference type="InterPro" id="IPR005131">
    <property type="entry name" value="Ser_deHydtase_bsu"/>
</dbReference>
<evidence type="ECO:0000256" key="7">
    <source>
        <dbReference type="ARBA" id="ARBA00023004"/>
    </source>
</evidence>
<evidence type="ECO:0000256" key="12">
    <source>
        <dbReference type="RuleBase" id="RU366059"/>
    </source>
</evidence>
<dbReference type="InterPro" id="IPR051318">
    <property type="entry name" value="Fe-S_L-Ser"/>
</dbReference>
<reference evidence="14 15" key="1">
    <citation type="submission" date="2021-02" db="EMBL/GenBank/DDBJ databases">
        <title>Alicyclobacillus curvatus sp. nov. and Alicyclobacillus mengziensis sp. nov., two acidophilic bacteria isolated from acid mine drainage.</title>
        <authorList>
            <person name="Huang Y."/>
        </authorList>
    </citation>
    <scope>NUCLEOTIDE SEQUENCE [LARGE SCALE GENOMIC DNA]</scope>
    <source>
        <strain evidence="14 15">S30H14</strain>
    </source>
</reference>
<dbReference type="SUPFAM" id="SSF55021">
    <property type="entry name" value="ACT-like"/>
    <property type="match status" value="1"/>
</dbReference>
<dbReference type="GO" id="GO:0051539">
    <property type="term" value="F:4 iron, 4 sulfur cluster binding"/>
    <property type="evidence" value="ECO:0007669"/>
    <property type="project" value="UniProtKB-UniRule"/>
</dbReference>
<evidence type="ECO:0000313" key="14">
    <source>
        <dbReference type="EMBL" id="QSO45535.1"/>
    </source>
</evidence>
<keyword evidence="15" id="KW-1185">Reference proteome</keyword>
<dbReference type="Gene3D" id="3.30.70.260">
    <property type="match status" value="1"/>
</dbReference>
<keyword evidence="4 11" id="KW-0312">Gluconeogenesis</keyword>
<keyword evidence="7 11" id="KW-0408">Iron</keyword>
<dbReference type="NCBIfam" id="TIGR00719">
    <property type="entry name" value="sda_beta"/>
    <property type="match status" value="1"/>
</dbReference>
<dbReference type="KEGG" id="afx:JZ786_13215"/>
<evidence type="ECO:0000256" key="4">
    <source>
        <dbReference type="ARBA" id="ARBA00022432"/>
    </source>
</evidence>
<evidence type="ECO:0000256" key="1">
    <source>
        <dbReference type="ARBA" id="ARBA00001966"/>
    </source>
</evidence>
<gene>
    <name evidence="14" type="primary">sdaAB</name>
    <name evidence="14" type="ORF">JZ786_13215</name>
</gene>
<protein>
    <recommendedName>
        <fullName evidence="11">L-serine deaminase</fullName>
    </recommendedName>
</protein>
<dbReference type="SUPFAM" id="SSF143548">
    <property type="entry name" value="Serine metabolism enzymes domain"/>
    <property type="match status" value="1"/>
</dbReference>
<evidence type="ECO:0000259" key="13">
    <source>
        <dbReference type="PROSITE" id="PS51671"/>
    </source>
</evidence>
<dbReference type="PANTHER" id="PTHR30182:SF12">
    <property type="entry name" value="L-SERINE DEHYDRATASE, BETA CHAIN-RELATED"/>
    <property type="match status" value="1"/>
</dbReference>
<dbReference type="PIRSF" id="PIRSF036692">
    <property type="entry name" value="SDH_B"/>
    <property type="match status" value="1"/>
</dbReference>
<evidence type="ECO:0000313" key="15">
    <source>
        <dbReference type="Proteomes" id="UP000663505"/>
    </source>
</evidence>
<comment type="similarity">
    <text evidence="3 11 12">Belongs to the iron-sulfur dependent L-serine dehydratase family.</text>
</comment>
<name>A0A9X7VVA5_9BACL</name>
<comment type="cofactor">
    <cofactor evidence="1 12">
        <name>[4Fe-4S] cluster</name>
        <dbReference type="ChEBI" id="CHEBI:49883"/>
    </cofactor>
</comment>
<comment type="pathway">
    <text evidence="2 11">Carbohydrate biosynthesis; gluconeogenesis.</text>
</comment>
<dbReference type="CDD" id="cd04879">
    <property type="entry name" value="ACT_3PGDH-like"/>
    <property type="match status" value="1"/>
</dbReference>
<evidence type="ECO:0000256" key="3">
    <source>
        <dbReference type="ARBA" id="ARBA00008636"/>
    </source>
</evidence>
<dbReference type="GO" id="GO:0046872">
    <property type="term" value="F:metal ion binding"/>
    <property type="evidence" value="ECO:0007669"/>
    <property type="project" value="UniProtKB-UniRule"/>
</dbReference>
<evidence type="ECO:0000256" key="9">
    <source>
        <dbReference type="ARBA" id="ARBA00023239"/>
    </source>
</evidence>
<dbReference type="Proteomes" id="UP000663505">
    <property type="component" value="Chromosome"/>
</dbReference>
<dbReference type="InterPro" id="IPR029009">
    <property type="entry name" value="ASB_dom_sf"/>
</dbReference>
<dbReference type="Pfam" id="PF03315">
    <property type="entry name" value="SDH_beta"/>
    <property type="match status" value="1"/>
</dbReference>
<dbReference type="PANTHER" id="PTHR30182">
    <property type="entry name" value="L-SERINE DEHYDRATASE"/>
    <property type="match status" value="1"/>
</dbReference>
<evidence type="ECO:0000256" key="5">
    <source>
        <dbReference type="ARBA" id="ARBA00022485"/>
    </source>
</evidence>
<keyword evidence="9 11" id="KW-0456">Lyase</keyword>
<dbReference type="AlphaFoldDB" id="A0A9X7VVA5"/>
<keyword evidence="6 11" id="KW-0479">Metal-binding</keyword>
<dbReference type="InterPro" id="IPR045865">
    <property type="entry name" value="ACT-like_dom_sf"/>
</dbReference>
<feature type="domain" description="ACT" evidence="13">
    <location>
        <begin position="148"/>
        <end position="223"/>
    </location>
</feature>
<dbReference type="EMBL" id="CP071182">
    <property type="protein sequence ID" value="QSO45535.1"/>
    <property type="molecule type" value="Genomic_DNA"/>
</dbReference>
<dbReference type="GO" id="GO:0006094">
    <property type="term" value="P:gluconeogenesis"/>
    <property type="evidence" value="ECO:0007669"/>
    <property type="project" value="UniProtKB-UniRule"/>
</dbReference>
<dbReference type="RefSeq" id="WP_206654906.1">
    <property type="nucleotide sequence ID" value="NZ_CP071182.1"/>
</dbReference>
<dbReference type="Gene3D" id="3.30.1330.90">
    <property type="entry name" value="D-3-phosphoglycerate dehydrogenase, domain 3"/>
    <property type="match status" value="1"/>
</dbReference>
<dbReference type="InterPro" id="IPR002912">
    <property type="entry name" value="ACT_dom"/>
</dbReference>
<evidence type="ECO:0000256" key="10">
    <source>
        <dbReference type="ARBA" id="ARBA00049406"/>
    </source>
</evidence>
<dbReference type="PROSITE" id="PS51671">
    <property type="entry name" value="ACT"/>
    <property type="match status" value="1"/>
</dbReference>
<sequence length="223" mass="24081">MKYNGMFEIIGPVMVGPSSSHTAGALRIGQIARQLLGIEPEYVTFQLFGSFAETYQGHGTDLALIAGVLGLTTDDDDVRRADELAVERGLEYQFTKGSGGQYHPNTVAINISGGDRAVRLIASSLGGGKAEVQELEGLPLRFSAEIPTLILYHQDRNGFLAKVSQLLDNAGYNIARLALERWRRGGDAITVCEVDGPLKSDICEVMRSSIPGLKELRVLDAGF</sequence>